<dbReference type="Proteomes" id="UP000295455">
    <property type="component" value="Unassembled WGS sequence"/>
</dbReference>
<sequence length="409" mass="46655">MKLNTLNKKKVLFVIDSLGSGGAEKDLATILNHLNNKKYNIDLLTFKKGGLYEELIPKSINRLKVPDYYRFLSGDKHDVDNRVKMKFYIIRAYSAIFSRFYIFLASIFKSMKLHPAQLSWFFNKSNFTSLHKHYDVAVAFTQGLPTYFVTKKVSANSKYTWINTDYKKAGYNPKFDAKFYEIFDKIVNISPKGEEIFLEAHPSQKYKALIVYNIISGGIIKKMSESINSGFSDTFDGTRILTIGRIVHPKGYDLAIKACAILKNKKINLKWYAIGEGPLKSDLEVLIKEEDVQDEFLFIGTYSNPYPFIKECDIYCQPSRFEGFGIALAEARILNKPIVATNFNVVYDQLTNYKNGIITEMNPLSLAEGIEKYIANEVLKKNIIKQLTTESASNESEIAVIEGILDLEK</sequence>
<keyword evidence="4" id="KW-1185">Reference proteome</keyword>
<comment type="caution">
    <text evidence="3">The sequence shown here is derived from an EMBL/GenBank/DDBJ whole genome shotgun (WGS) entry which is preliminary data.</text>
</comment>
<keyword evidence="1" id="KW-1133">Transmembrane helix</keyword>
<dbReference type="AlphaFoldDB" id="A0A4R1RGB5"/>
<evidence type="ECO:0000259" key="2">
    <source>
        <dbReference type="Pfam" id="PF00534"/>
    </source>
</evidence>
<dbReference type="GO" id="GO:0016757">
    <property type="term" value="F:glycosyltransferase activity"/>
    <property type="evidence" value="ECO:0007669"/>
    <property type="project" value="InterPro"/>
</dbReference>
<dbReference type="Pfam" id="PF00534">
    <property type="entry name" value="Glycos_transf_1"/>
    <property type="match status" value="1"/>
</dbReference>
<dbReference type="OrthoDB" id="798298at2"/>
<dbReference type="SUPFAM" id="SSF53756">
    <property type="entry name" value="UDP-Glycosyltransferase/glycogen phosphorylase"/>
    <property type="match status" value="1"/>
</dbReference>
<evidence type="ECO:0000256" key="1">
    <source>
        <dbReference type="SAM" id="Phobius"/>
    </source>
</evidence>
<accession>A0A4R1RGB5</accession>
<dbReference type="Gene3D" id="3.40.50.2000">
    <property type="entry name" value="Glycogen Phosphorylase B"/>
    <property type="match status" value="2"/>
</dbReference>
<feature type="domain" description="Glycosyl transferase family 1" evidence="2">
    <location>
        <begin position="239"/>
        <end position="386"/>
    </location>
</feature>
<keyword evidence="3" id="KW-0808">Transferase</keyword>
<evidence type="ECO:0000313" key="3">
    <source>
        <dbReference type="EMBL" id="TCL65011.1"/>
    </source>
</evidence>
<dbReference type="EMBL" id="SLUP01000006">
    <property type="protein sequence ID" value="TCL65011.1"/>
    <property type="molecule type" value="Genomic_DNA"/>
</dbReference>
<name>A0A4R1RGB5_9FLAO</name>
<organism evidence="3 4">
    <name type="scientific">Mariniflexile fucanivorans</name>
    <dbReference type="NCBI Taxonomy" id="264023"/>
    <lineage>
        <taxon>Bacteria</taxon>
        <taxon>Pseudomonadati</taxon>
        <taxon>Bacteroidota</taxon>
        <taxon>Flavobacteriia</taxon>
        <taxon>Flavobacteriales</taxon>
        <taxon>Flavobacteriaceae</taxon>
        <taxon>Mariniflexile</taxon>
    </lineage>
</organism>
<evidence type="ECO:0000313" key="4">
    <source>
        <dbReference type="Proteomes" id="UP000295455"/>
    </source>
</evidence>
<dbReference type="CDD" id="cd03811">
    <property type="entry name" value="GT4_GT28_WabH-like"/>
    <property type="match status" value="1"/>
</dbReference>
<protein>
    <submittedName>
        <fullName evidence="3">Glycosyltransferase involved in cell wall biosynthesis</fullName>
    </submittedName>
</protein>
<keyword evidence="1" id="KW-0472">Membrane</keyword>
<reference evidence="3 4" key="1">
    <citation type="submission" date="2019-03" db="EMBL/GenBank/DDBJ databases">
        <title>Genomic Encyclopedia of Type Strains, Phase IV (KMG-IV): sequencing the most valuable type-strain genomes for metagenomic binning, comparative biology and taxonomic classification.</title>
        <authorList>
            <person name="Goeker M."/>
        </authorList>
    </citation>
    <scope>NUCLEOTIDE SEQUENCE [LARGE SCALE GENOMIC DNA]</scope>
    <source>
        <strain evidence="3 4">DSM 18792</strain>
    </source>
</reference>
<dbReference type="RefSeq" id="WP_132218283.1">
    <property type="nucleotide sequence ID" value="NZ_OX156936.1"/>
</dbReference>
<dbReference type="PANTHER" id="PTHR12526">
    <property type="entry name" value="GLYCOSYLTRANSFERASE"/>
    <property type="match status" value="1"/>
</dbReference>
<gene>
    <name evidence="3" type="ORF">EV196_106202</name>
</gene>
<feature type="transmembrane region" description="Helical" evidence="1">
    <location>
        <begin position="88"/>
        <end position="108"/>
    </location>
</feature>
<keyword evidence="1" id="KW-0812">Transmembrane</keyword>
<proteinExistence type="predicted"/>
<dbReference type="InterPro" id="IPR001296">
    <property type="entry name" value="Glyco_trans_1"/>
</dbReference>
<dbReference type="PANTHER" id="PTHR12526:SF630">
    <property type="entry name" value="GLYCOSYLTRANSFERASE"/>
    <property type="match status" value="1"/>
</dbReference>